<evidence type="ECO:0000256" key="1">
    <source>
        <dbReference type="SAM" id="MobiDB-lite"/>
    </source>
</evidence>
<sequence>MRIYRITSSFNQESLEADSPSNQA</sequence>
<gene>
    <name evidence="2" type="ORF">E2C01_091744</name>
</gene>
<comment type="caution">
    <text evidence="2">The sequence shown here is derived from an EMBL/GenBank/DDBJ whole genome shotgun (WGS) entry which is preliminary data.</text>
</comment>
<dbReference type="EMBL" id="VSRR010106147">
    <property type="protein sequence ID" value="MPC96482.1"/>
    <property type="molecule type" value="Genomic_DNA"/>
</dbReference>
<evidence type="ECO:0000313" key="2">
    <source>
        <dbReference type="EMBL" id="MPC96482.1"/>
    </source>
</evidence>
<dbReference type="Proteomes" id="UP000324222">
    <property type="component" value="Unassembled WGS sequence"/>
</dbReference>
<proteinExistence type="predicted"/>
<name>A0A5B7JJU0_PORTR</name>
<accession>A0A5B7JJU0</accession>
<reference evidence="2 3" key="1">
    <citation type="submission" date="2019-05" db="EMBL/GenBank/DDBJ databases">
        <title>Another draft genome of Portunus trituberculatus and its Hox gene families provides insights of decapod evolution.</title>
        <authorList>
            <person name="Jeong J.-H."/>
            <person name="Song I."/>
            <person name="Kim S."/>
            <person name="Choi T."/>
            <person name="Kim D."/>
            <person name="Ryu S."/>
            <person name="Kim W."/>
        </authorList>
    </citation>
    <scope>NUCLEOTIDE SEQUENCE [LARGE SCALE GENOMIC DNA]</scope>
    <source>
        <tissue evidence="2">Muscle</tissue>
    </source>
</reference>
<feature type="region of interest" description="Disordered" evidence="1">
    <location>
        <begin position="1"/>
        <end position="24"/>
    </location>
</feature>
<protein>
    <submittedName>
        <fullName evidence="2">Uncharacterized protein</fullName>
    </submittedName>
</protein>
<keyword evidence="3" id="KW-1185">Reference proteome</keyword>
<dbReference type="AlphaFoldDB" id="A0A5B7JJU0"/>
<evidence type="ECO:0000313" key="3">
    <source>
        <dbReference type="Proteomes" id="UP000324222"/>
    </source>
</evidence>
<organism evidence="2 3">
    <name type="scientific">Portunus trituberculatus</name>
    <name type="common">Swimming crab</name>
    <name type="synonym">Neptunus trituberculatus</name>
    <dbReference type="NCBI Taxonomy" id="210409"/>
    <lineage>
        <taxon>Eukaryota</taxon>
        <taxon>Metazoa</taxon>
        <taxon>Ecdysozoa</taxon>
        <taxon>Arthropoda</taxon>
        <taxon>Crustacea</taxon>
        <taxon>Multicrustacea</taxon>
        <taxon>Malacostraca</taxon>
        <taxon>Eumalacostraca</taxon>
        <taxon>Eucarida</taxon>
        <taxon>Decapoda</taxon>
        <taxon>Pleocyemata</taxon>
        <taxon>Brachyura</taxon>
        <taxon>Eubrachyura</taxon>
        <taxon>Portunoidea</taxon>
        <taxon>Portunidae</taxon>
        <taxon>Portuninae</taxon>
        <taxon>Portunus</taxon>
    </lineage>
</organism>